<keyword evidence="3" id="KW-1185">Reference proteome</keyword>
<dbReference type="Proteomes" id="UP000253606">
    <property type="component" value="Chromosome"/>
</dbReference>
<dbReference type="RefSeq" id="WP_114206265.1">
    <property type="nucleotide sequence ID" value="NZ_CP030840.1"/>
</dbReference>
<feature type="compositionally biased region" description="Polar residues" evidence="1">
    <location>
        <begin position="290"/>
        <end position="316"/>
    </location>
</feature>
<name>A0A2Z5FVA2_9BACT</name>
<evidence type="ECO:0000313" key="2">
    <source>
        <dbReference type="EMBL" id="AXC10682.1"/>
    </source>
</evidence>
<dbReference type="AlphaFoldDB" id="A0A2Z5FVA2"/>
<feature type="region of interest" description="Disordered" evidence="1">
    <location>
        <begin position="288"/>
        <end position="350"/>
    </location>
</feature>
<dbReference type="EMBL" id="CP030840">
    <property type="protein sequence ID" value="AXC10682.1"/>
    <property type="molecule type" value="Genomic_DNA"/>
</dbReference>
<dbReference type="KEGG" id="abas:ACPOL_1334"/>
<evidence type="ECO:0000256" key="1">
    <source>
        <dbReference type="SAM" id="MobiDB-lite"/>
    </source>
</evidence>
<evidence type="ECO:0000313" key="3">
    <source>
        <dbReference type="Proteomes" id="UP000253606"/>
    </source>
</evidence>
<gene>
    <name evidence="2" type="ORF">ACPOL_1334</name>
</gene>
<accession>A0A2Z5FVA2</accession>
<proteinExistence type="predicted"/>
<reference evidence="2 3" key="1">
    <citation type="journal article" date="2018" name="Front. Microbiol.">
        <title>Hydrolytic Capabilities as a Key to Environmental Success: Chitinolytic and Cellulolytic Acidobacteria From Acidic Sub-arctic Soils and Boreal Peatlands.</title>
        <authorList>
            <person name="Belova S.E."/>
            <person name="Ravin N.V."/>
            <person name="Pankratov T.A."/>
            <person name="Rakitin A.L."/>
            <person name="Ivanova A.A."/>
            <person name="Beletsky A.V."/>
            <person name="Mardanov A.V."/>
            <person name="Sinninghe Damste J.S."/>
            <person name="Dedysh S.N."/>
        </authorList>
    </citation>
    <scope>NUCLEOTIDE SEQUENCE [LARGE SCALE GENOMIC DNA]</scope>
    <source>
        <strain evidence="2 3">SBC82</strain>
    </source>
</reference>
<protein>
    <submittedName>
        <fullName evidence="2">Uncharacterized protein</fullName>
    </submittedName>
</protein>
<sequence length="350" mass="37315">MGLFNRYACFIPLTLVFVAGRGLTQGTKQSSPGLAISSVPASQMDPTQLRLVENSQRALADSARLYGFTLGESTLGGHSPVRSSYEYKEIACPLVTRHLLLAYESIQPNGSTSRFTATISRENLRNRSGHSVVQILPIQRAGAALFVPAWSSSHSIEVFNQAIAPEPIEQLISANAEHPEEPLLERSLCYLAMVGETPIAQRDPSRESSTIHAPVPTLAFLERGRVQQVFSVRSGGDTYQVWTFTYAAAGDLMAVAREPYSVHPAESPLLAASGGASSAYATGAVKPAEKSTSGQAPAASGTSTIPDASPAATSSLPLPARRYIPEAPNPPSRILPEERDPRPGSPPSQR</sequence>
<organism evidence="2 3">
    <name type="scientific">Acidisarcina polymorpha</name>
    <dbReference type="NCBI Taxonomy" id="2211140"/>
    <lineage>
        <taxon>Bacteria</taxon>
        <taxon>Pseudomonadati</taxon>
        <taxon>Acidobacteriota</taxon>
        <taxon>Terriglobia</taxon>
        <taxon>Terriglobales</taxon>
        <taxon>Acidobacteriaceae</taxon>
        <taxon>Acidisarcina</taxon>
    </lineage>
</organism>